<name>M5EJB8_9HYPH</name>
<protein>
    <submittedName>
        <fullName evidence="1">Uncharacterized protein</fullName>
    </submittedName>
</protein>
<dbReference type="STRING" id="1297569.MESS2_1220035"/>
<dbReference type="EMBL" id="CAUM01000027">
    <property type="protein sequence ID" value="CCV04198.1"/>
    <property type="molecule type" value="Genomic_DNA"/>
</dbReference>
<reference evidence="1 2" key="1">
    <citation type="submission" date="2013-02" db="EMBL/GenBank/DDBJ databases">
        <authorList>
            <person name="Genoscope - CEA"/>
        </authorList>
    </citation>
    <scope>NUCLEOTIDE SEQUENCE [LARGE SCALE GENOMIC DNA]</scope>
    <source>
        <strain evidence="1 2">STM 2683</strain>
    </source>
</reference>
<sequence length="68" mass="7576">MATVQGRNFAVGILLQRMFVNDHGIGIPARAPRPLRSGLCRFSMRLNPHNSRQMSRFAPFAGLQLALI</sequence>
<dbReference type="AlphaFoldDB" id="M5EJB8"/>
<evidence type="ECO:0000313" key="2">
    <source>
        <dbReference type="Proteomes" id="UP000012062"/>
    </source>
</evidence>
<dbReference type="Proteomes" id="UP000012062">
    <property type="component" value="Unassembled WGS sequence"/>
</dbReference>
<accession>M5EJB8</accession>
<evidence type="ECO:0000313" key="1">
    <source>
        <dbReference type="EMBL" id="CCV04198.1"/>
    </source>
</evidence>
<organism evidence="1 2">
    <name type="scientific">Mesorhizobium metallidurans STM 2683</name>
    <dbReference type="NCBI Taxonomy" id="1297569"/>
    <lineage>
        <taxon>Bacteria</taxon>
        <taxon>Pseudomonadati</taxon>
        <taxon>Pseudomonadota</taxon>
        <taxon>Alphaproteobacteria</taxon>
        <taxon>Hyphomicrobiales</taxon>
        <taxon>Phyllobacteriaceae</taxon>
        <taxon>Mesorhizobium</taxon>
    </lineage>
</organism>
<proteinExistence type="predicted"/>
<gene>
    <name evidence="1" type="ORF">MESS2_1220035</name>
</gene>
<keyword evidence="2" id="KW-1185">Reference proteome</keyword>
<comment type="caution">
    <text evidence="1">The sequence shown here is derived from an EMBL/GenBank/DDBJ whole genome shotgun (WGS) entry which is preliminary data.</text>
</comment>